<reference evidence="6 7" key="1">
    <citation type="journal article" date="2017" name="Nat. Commun.">
        <title>In situ click chemistry generation of cyclooxygenase-2 inhibitors.</title>
        <authorList>
            <person name="Bhardwaj A."/>
            <person name="Kaur J."/>
            <person name="Wuest M."/>
            <person name="Wuest F."/>
        </authorList>
    </citation>
    <scope>NUCLEOTIDE SEQUENCE [LARGE SCALE GENOMIC DNA]</scope>
    <source>
        <strain evidence="6">S2_018_000_R2_106</strain>
    </source>
</reference>
<dbReference type="GO" id="GO:0006355">
    <property type="term" value="P:regulation of DNA-templated transcription"/>
    <property type="evidence" value="ECO:0007669"/>
    <property type="project" value="InterPro"/>
</dbReference>
<dbReference type="AlphaFoldDB" id="A0A6N4RCZ7"/>
<dbReference type="PANTHER" id="PTHR48111:SF36">
    <property type="entry name" value="TRANSCRIPTIONAL REGULATORY PROTEIN CUTR"/>
    <property type="match status" value="1"/>
</dbReference>
<dbReference type="Gene3D" id="3.40.50.2300">
    <property type="match status" value="1"/>
</dbReference>
<dbReference type="Pfam" id="PF00486">
    <property type="entry name" value="Trans_reg_C"/>
    <property type="match status" value="1"/>
</dbReference>
<dbReference type="Proteomes" id="UP000320948">
    <property type="component" value="Unassembled WGS sequence"/>
</dbReference>
<comment type="caution">
    <text evidence="6">The sequence shown here is derived from an EMBL/GenBank/DDBJ whole genome shotgun (WGS) entry which is preliminary data.</text>
</comment>
<dbReference type="SMART" id="SM00448">
    <property type="entry name" value="REC"/>
    <property type="match status" value="1"/>
</dbReference>
<name>A0A6N4RCZ7_BLAVI</name>
<feature type="domain" description="Response regulatory" evidence="4">
    <location>
        <begin position="2"/>
        <end position="115"/>
    </location>
</feature>
<feature type="domain" description="OmpR/PhoB-type" evidence="5">
    <location>
        <begin position="123"/>
        <end position="221"/>
    </location>
</feature>
<dbReference type="Gene3D" id="1.10.10.10">
    <property type="entry name" value="Winged helix-like DNA-binding domain superfamily/Winged helix DNA-binding domain"/>
    <property type="match status" value="1"/>
</dbReference>
<evidence type="ECO:0000259" key="5">
    <source>
        <dbReference type="PROSITE" id="PS51755"/>
    </source>
</evidence>
<feature type="modified residue" description="4-aspartylphosphate" evidence="2">
    <location>
        <position position="50"/>
    </location>
</feature>
<dbReference type="PROSITE" id="PS51755">
    <property type="entry name" value="OMPR_PHOB"/>
    <property type="match status" value="1"/>
</dbReference>
<dbReference type="GO" id="GO:0005829">
    <property type="term" value="C:cytosol"/>
    <property type="evidence" value="ECO:0007669"/>
    <property type="project" value="TreeGrafter"/>
</dbReference>
<dbReference type="SUPFAM" id="SSF52172">
    <property type="entry name" value="CheY-like"/>
    <property type="match status" value="1"/>
</dbReference>
<dbReference type="InterPro" id="IPR036388">
    <property type="entry name" value="WH-like_DNA-bd_sf"/>
</dbReference>
<evidence type="ECO:0000256" key="2">
    <source>
        <dbReference type="PROSITE-ProRule" id="PRU00169"/>
    </source>
</evidence>
<evidence type="ECO:0000313" key="6">
    <source>
        <dbReference type="EMBL" id="TKW61885.1"/>
    </source>
</evidence>
<dbReference type="GO" id="GO:0000976">
    <property type="term" value="F:transcription cis-regulatory region binding"/>
    <property type="evidence" value="ECO:0007669"/>
    <property type="project" value="TreeGrafter"/>
</dbReference>
<proteinExistence type="predicted"/>
<sequence length="224" mass="24304">MRILVIEDERALAGFIEQTLRQHGFAASVAGTLAEARQLLAQPFDAVICDRRLPDGDGLDLVKELRANGNHVPLLMLTALGLPKERVSGLEAGADDYLPKPFSLFELLARVKALLRRSGGPAGLLLELGNLQLDTLHDTVQVKGKTVALGKREVVLLRHLLQRAGQVVGKDVLEQALYGDTDEKSRTALEVAIHRLRKVLGSVDSGTNLVTVRGIGYLLEEAPK</sequence>
<organism evidence="6 7">
    <name type="scientific">Blastochloris viridis</name>
    <name type="common">Rhodopseudomonas viridis</name>
    <dbReference type="NCBI Taxonomy" id="1079"/>
    <lineage>
        <taxon>Bacteria</taxon>
        <taxon>Pseudomonadati</taxon>
        <taxon>Pseudomonadota</taxon>
        <taxon>Alphaproteobacteria</taxon>
        <taxon>Hyphomicrobiales</taxon>
        <taxon>Blastochloridaceae</taxon>
        <taxon>Blastochloris</taxon>
    </lineage>
</organism>
<evidence type="ECO:0000256" key="1">
    <source>
        <dbReference type="ARBA" id="ARBA00023125"/>
    </source>
</evidence>
<protein>
    <submittedName>
        <fullName evidence="6">Response regulator transcription factor</fullName>
    </submittedName>
</protein>
<gene>
    <name evidence="6" type="ORF">DI628_04500</name>
</gene>
<dbReference type="GO" id="GO:0032993">
    <property type="term" value="C:protein-DNA complex"/>
    <property type="evidence" value="ECO:0007669"/>
    <property type="project" value="TreeGrafter"/>
</dbReference>
<dbReference type="Pfam" id="PF00072">
    <property type="entry name" value="Response_reg"/>
    <property type="match status" value="1"/>
</dbReference>
<evidence type="ECO:0000313" key="7">
    <source>
        <dbReference type="Proteomes" id="UP000320948"/>
    </source>
</evidence>
<evidence type="ECO:0000256" key="3">
    <source>
        <dbReference type="PROSITE-ProRule" id="PRU01091"/>
    </source>
</evidence>
<dbReference type="InterPro" id="IPR001789">
    <property type="entry name" value="Sig_transdc_resp-reg_receiver"/>
</dbReference>
<dbReference type="EMBL" id="VAFM01000001">
    <property type="protein sequence ID" value="TKW61885.1"/>
    <property type="molecule type" value="Genomic_DNA"/>
</dbReference>
<feature type="DNA-binding region" description="OmpR/PhoB-type" evidence="3">
    <location>
        <begin position="123"/>
        <end position="221"/>
    </location>
</feature>
<dbReference type="GO" id="GO:0000156">
    <property type="term" value="F:phosphorelay response regulator activity"/>
    <property type="evidence" value="ECO:0007669"/>
    <property type="project" value="TreeGrafter"/>
</dbReference>
<dbReference type="PANTHER" id="PTHR48111">
    <property type="entry name" value="REGULATOR OF RPOS"/>
    <property type="match status" value="1"/>
</dbReference>
<dbReference type="SMART" id="SM00862">
    <property type="entry name" value="Trans_reg_C"/>
    <property type="match status" value="1"/>
</dbReference>
<dbReference type="Gene3D" id="6.10.250.690">
    <property type="match status" value="1"/>
</dbReference>
<dbReference type="CDD" id="cd00383">
    <property type="entry name" value="trans_reg_C"/>
    <property type="match status" value="1"/>
</dbReference>
<keyword evidence="2" id="KW-0597">Phosphoprotein</keyword>
<dbReference type="PROSITE" id="PS50110">
    <property type="entry name" value="RESPONSE_REGULATORY"/>
    <property type="match status" value="1"/>
</dbReference>
<accession>A0A6N4RCZ7</accession>
<keyword evidence="1 3" id="KW-0238">DNA-binding</keyword>
<dbReference type="InterPro" id="IPR011006">
    <property type="entry name" value="CheY-like_superfamily"/>
</dbReference>
<evidence type="ECO:0000259" key="4">
    <source>
        <dbReference type="PROSITE" id="PS50110"/>
    </source>
</evidence>
<dbReference type="InterPro" id="IPR039420">
    <property type="entry name" value="WalR-like"/>
</dbReference>
<dbReference type="InterPro" id="IPR001867">
    <property type="entry name" value="OmpR/PhoB-type_DNA-bd"/>
</dbReference>